<dbReference type="Gene3D" id="3.40.140.10">
    <property type="entry name" value="Cytidine Deaminase, domain 2"/>
    <property type="match status" value="1"/>
</dbReference>
<comment type="caution">
    <text evidence="1">The sequence shown here is derived from an EMBL/GenBank/DDBJ whole genome shotgun (WGS) entry which is preliminary data.</text>
</comment>
<name>A0ABU7MJX1_9ACTN</name>
<accession>A0ABU7MJX1</accession>
<dbReference type="Proteomes" id="UP001347146">
    <property type="component" value="Unassembled WGS sequence"/>
</dbReference>
<sequence>MTTSQSGPVELSDEDQKLVVLARGALARAETTNAAAVRDGDGRTYAGAPVATRSLELSGLQVAIASALSSGARAFEAAVLVNGSADDPGIETLAEVSADAYTVVTDLSGAPTERVGTA</sequence>
<organism evidence="1 2">
    <name type="scientific">Gordonia sesuvii</name>
    <dbReference type="NCBI Taxonomy" id="3116777"/>
    <lineage>
        <taxon>Bacteria</taxon>
        <taxon>Bacillati</taxon>
        <taxon>Actinomycetota</taxon>
        <taxon>Actinomycetes</taxon>
        <taxon>Mycobacteriales</taxon>
        <taxon>Gordoniaceae</taxon>
        <taxon>Gordonia</taxon>
    </lineage>
</organism>
<proteinExistence type="predicted"/>
<evidence type="ECO:0000313" key="1">
    <source>
        <dbReference type="EMBL" id="MEE3853420.1"/>
    </source>
</evidence>
<gene>
    <name evidence="1" type="ORF">VZC37_24000</name>
</gene>
<protein>
    <submittedName>
        <fullName evidence="1">Cytidine deaminase</fullName>
    </submittedName>
</protein>
<keyword evidence="2" id="KW-1185">Reference proteome</keyword>
<dbReference type="RefSeq" id="WP_330436518.1">
    <property type="nucleotide sequence ID" value="NZ_JAZDUF010000011.1"/>
</dbReference>
<dbReference type="SUPFAM" id="SSF53927">
    <property type="entry name" value="Cytidine deaminase-like"/>
    <property type="match status" value="1"/>
</dbReference>
<dbReference type="EMBL" id="JAZDUF010000011">
    <property type="protein sequence ID" value="MEE3853420.1"/>
    <property type="molecule type" value="Genomic_DNA"/>
</dbReference>
<reference evidence="1 2" key="1">
    <citation type="submission" date="2024-01" db="EMBL/GenBank/DDBJ databases">
        <title>Draft genome sequence of Gordonia sp. LSe1-13.</title>
        <authorList>
            <person name="Suphannarot A."/>
            <person name="Mingma R."/>
        </authorList>
    </citation>
    <scope>NUCLEOTIDE SEQUENCE [LARGE SCALE GENOMIC DNA]</scope>
    <source>
        <strain evidence="1 2">LSe1-13</strain>
    </source>
</reference>
<dbReference type="InterPro" id="IPR016193">
    <property type="entry name" value="Cytidine_deaminase-like"/>
</dbReference>
<evidence type="ECO:0000313" key="2">
    <source>
        <dbReference type="Proteomes" id="UP001347146"/>
    </source>
</evidence>